<dbReference type="GO" id="GO:0020037">
    <property type="term" value="F:heme binding"/>
    <property type="evidence" value="ECO:0007669"/>
    <property type="project" value="InterPro"/>
</dbReference>
<dbReference type="SUPFAM" id="SSF48264">
    <property type="entry name" value="Cytochrome P450"/>
    <property type="match status" value="1"/>
</dbReference>
<evidence type="ECO:0000256" key="4">
    <source>
        <dbReference type="ARBA" id="ARBA00022692"/>
    </source>
</evidence>
<keyword evidence="6 11" id="KW-1133">Transmembrane helix</keyword>
<dbReference type="InterPro" id="IPR036396">
    <property type="entry name" value="Cyt_P450_sf"/>
</dbReference>
<dbReference type="Pfam" id="PF00067">
    <property type="entry name" value="p450"/>
    <property type="match status" value="1"/>
</dbReference>
<comment type="caution">
    <text evidence="12">The sequence shown here is derived from an EMBL/GenBank/DDBJ whole genome shotgun (WGS) entry which is preliminary data.</text>
</comment>
<keyword evidence="9 10" id="KW-0349">Heme</keyword>
<keyword evidence="8 9" id="KW-0408">Iron</keyword>
<keyword evidence="7 10" id="KW-0560">Oxidoreductase</keyword>
<dbReference type="AlphaFoldDB" id="A0A6A1VDX5"/>
<evidence type="ECO:0000256" key="2">
    <source>
        <dbReference type="ARBA" id="ARBA00004167"/>
    </source>
</evidence>
<dbReference type="PROSITE" id="PS00086">
    <property type="entry name" value="CYTOCHROME_P450"/>
    <property type="match status" value="1"/>
</dbReference>
<dbReference type="Gene3D" id="1.10.630.10">
    <property type="entry name" value="Cytochrome P450"/>
    <property type="match status" value="1"/>
</dbReference>
<dbReference type="InterPro" id="IPR017972">
    <property type="entry name" value="Cyt_P450_CS"/>
</dbReference>
<dbReference type="InterPro" id="IPR001128">
    <property type="entry name" value="Cyt_P450"/>
</dbReference>
<evidence type="ECO:0000256" key="11">
    <source>
        <dbReference type="SAM" id="Phobius"/>
    </source>
</evidence>
<dbReference type="CDD" id="cd11043">
    <property type="entry name" value="CYP90-like"/>
    <property type="match status" value="1"/>
</dbReference>
<keyword evidence="11" id="KW-0472">Membrane</keyword>
<gene>
    <name evidence="12" type="ORF">CJ030_MR6G019656</name>
</gene>
<evidence type="ECO:0000256" key="8">
    <source>
        <dbReference type="ARBA" id="ARBA00023004"/>
    </source>
</evidence>
<organism evidence="12 13">
    <name type="scientific">Morella rubra</name>
    <name type="common">Chinese bayberry</name>
    <dbReference type="NCBI Taxonomy" id="262757"/>
    <lineage>
        <taxon>Eukaryota</taxon>
        <taxon>Viridiplantae</taxon>
        <taxon>Streptophyta</taxon>
        <taxon>Embryophyta</taxon>
        <taxon>Tracheophyta</taxon>
        <taxon>Spermatophyta</taxon>
        <taxon>Magnoliopsida</taxon>
        <taxon>eudicotyledons</taxon>
        <taxon>Gunneridae</taxon>
        <taxon>Pentapetalae</taxon>
        <taxon>rosids</taxon>
        <taxon>fabids</taxon>
        <taxon>Fagales</taxon>
        <taxon>Myricaceae</taxon>
        <taxon>Morella</taxon>
    </lineage>
</organism>
<evidence type="ECO:0000256" key="10">
    <source>
        <dbReference type="RuleBase" id="RU000461"/>
    </source>
</evidence>
<dbReference type="PANTHER" id="PTHR24286">
    <property type="entry name" value="CYTOCHROME P450 26"/>
    <property type="match status" value="1"/>
</dbReference>
<keyword evidence="10" id="KW-0503">Monooxygenase</keyword>
<comment type="cofactor">
    <cofactor evidence="1 9">
        <name>heme</name>
        <dbReference type="ChEBI" id="CHEBI:30413"/>
    </cofactor>
</comment>
<keyword evidence="4 11" id="KW-0812">Transmembrane</keyword>
<evidence type="ECO:0000313" key="12">
    <source>
        <dbReference type="EMBL" id="KAB1210953.1"/>
    </source>
</evidence>
<dbReference type="GO" id="GO:0016705">
    <property type="term" value="F:oxidoreductase activity, acting on paired donors, with incorporation or reduction of molecular oxygen"/>
    <property type="evidence" value="ECO:0007669"/>
    <property type="project" value="InterPro"/>
</dbReference>
<dbReference type="GO" id="GO:0016020">
    <property type="term" value="C:membrane"/>
    <property type="evidence" value="ECO:0007669"/>
    <property type="project" value="UniProtKB-SubCell"/>
</dbReference>
<evidence type="ECO:0000256" key="3">
    <source>
        <dbReference type="ARBA" id="ARBA00010617"/>
    </source>
</evidence>
<evidence type="ECO:0000313" key="13">
    <source>
        <dbReference type="Proteomes" id="UP000516437"/>
    </source>
</evidence>
<proteinExistence type="inferred from homology"/>
<evidence type="ECO:0000256" key="1">
    <source>
        <dbReference type="ARBA" id="ARBA00001971"/>
    </source>
</evidence>
<dbReference type="GO" id="GO:0004497">
    <property type="term" value="F:monooxygenase activity"/>
    <property type="evidence" value="ECO:0007669"/>
    <property type="project" value="UniProtKB-KW"/>
</dbReference>
<accession>A0A6A1VDX5</accession>
<dbReference type="PANTHER" id="PTHR24286:SF53">
    <property type="entry name" value="BETA-AMYRIN 28-OXIDASE-LIKE"/>
    <property type="match status" value="1"/>
</dbReference>
<dbReference type="InterPro" id="IPR002401">
    <property type="entry name" value="Cyt_P450_E_grp-I"/>
</dbReference>
<evidence type="ECO:0000256" key="9">
    <source>
        <dbReference type="PIRSR" id="PIRSR602401-1"/>
    </source>
</evidence>
<sequence>MDLFVSYLLPLAILCISLALIFRVYRHKSPSPKLPPGRKGWPIIGETLIYGKACLSGNPLEFVAERMSRYASEVFRTSLFGEDFAVLCGAAGNKFLFSTANKDVTPWWPRSLVKILHFPFDMESFKEELFRLRSMLPEFFKPEALQRYISVMDSMAEEHLEIDWAPYKEVKVFPLAKKYMFAVSCRLFINITDQEHLTRFSNLFSLIAAGLLSVPVNLPGTAFGHAVKGGKLINNELLALIRQRKMELSQNKGSAQVDLLTRLLLVRDENGREMDERVVAAIITGFFIGSFDTTTSTITSVMHYLADYPHVYSEVVREQMEIANSKGPDELLNWDDLQKMKYSWTVVCEAMRLLPPGPGAFREVTTELTYAGYKIPKGWKAFWTVSTHKDPECFPDPEKFDPSRFEGKGPAPYTFVPFGGGPRMCPGKEYARVEILTFLHNVVTKFKWEKVDPNEKIKYEPTPIPVNGLLVRLQKN</sequence>
<comment type="similarity">
    <text evidence="3 10">Belongs to the cytochrome P450 family.</text>
</comment>
<evidence type="ECO:0000256" key="7">
    <source>
        <dbReference type="ARBA" id="ARBA00023002"/>
    </source>
</evidence>
<dbReference type="GO" id="GO:0016125">
    <property type="term" value="P:sterol metabolic process"/>
    <property type="evidence" value="ECO:0007669"/>
    <property type="project" value="TreeGrafter"/>
</dbReference>
<dbReference type="PRINTS" id="PR00385">
    <property type="entry name" value="P450"/>
</dbReference>
<evidence type="ECO:0000256" key="5">
    <source>
        <dbReference type="ARBA" id="ARBA00022723"/>
    </source>
</evidence>
<dbReference type="PRINTS" id="PR00463">
    <property type="entry name" value="EP450I"/>
</dbReference>
<dbReference type="Proteomes" id="UP000516437">
    <property type="component" value="Chromosome 6"/>
</dbReference>
<evidence type="ECO:0000256" key="6">
    <source>
        <dbReference type="ARBA" id="ARBA00022989"/>
    </source>
</evidence>
<name>A0A6A1VDX5_9ROSI</name>
<reference evidence="12 13" key="1">
    <citation type="journal article" date="2019" name="Plant Biotechnol. J.">
        <title>The red bayberry genome and genetic basis of sex determination.</title>
        <authorList>
            <person name="Jia H.M."/>
            <person name="Jia H.J."/>
            <person name="Cai Q.L."/>
            <person name="Wang Y."/>
            <person name="Zhao H.B."/>
            <person name="Yang W.F."/>
            <person name="Wang G.Y."/>
            <person name="Li Y.H."/>
            <person name="Zhan D.L."/>
            <person name="Shen Y.T."/>
            <person name="Niu Q.F."/>
            <person name="Chang L."/>
            <person name="Qiu J."/>
            <person name="Zhao L."/>
            <person name="Xie H.B."/>
            <person name="Fu W.Y."/>
            <person name="Jin J."/>
            <person name="Li X.W."/>
            <person name="Jiao Y."/>
            <person name="Zhou C.C."/>
            <person name="Tu T."/>
            <person name="Chai C.Y."/>
            <person name="Gao J.L."/>
            <person name="Fan L.J."/>
            <person name="van de Weg E."/>
            <person name="Wang J.Y."/>
            <person name="Gao Z.S."/>
        </authorList>
    </citation>
    <scope>NUCLEOTIDE SEQUENCE [LARGE SCALE GENOMIC DNA]</scope>
    <source>
        <tissue evidence="12">Leaves</tissue>
    </source>
</reference>
<dbReference type="FunFam" id="1.10.630.10:FF:000022">
    <property type="entry name" value="Taxadiene 5-alpha hydroxylase"/>
    <property type="match status" value="1"/>
</dbReference>
<dbReference type="OrthoDB" id="3945418at2759"/>
<keyword evidence="13" id="KW-1185">Reference proteome</keyword>
<dbReference type="EMBL" id="RXIC02000024">
    <property type="protein sequence ID" value="KAB1210953.1"/>
    <property type="molecule type" value="Genomic_DNA"/>
</dbReference>
<feature type="binding site" description="axial binding residue" evidence="9">
    <location>
        <position position="425"/>
    </location>
    <ligand>
        <name>heme</name>
        <dbReference type="ChEBI" id="CHEBI:30413"/>
    </ligand>
    <ligandPart>
        <name>Fe</name>
        <dbReference type="ChEBI" id="CHEBI:18248"/>
    </ligandPart>
</feature>
<dbReference type="GO" id="GO:0005506">
    <property type="term" value="F:iron ion binding"/>
    <property type="evidence" value="ECO:0007669"/>
    <property type="project" value="InterPro"/>
</dbReference>
<comment type="subcellular location">
    <subcellularLocation>
        <location evidence="2">Membrane</location>
        <topology evidence="2">Single-pass membrane protein</topology>
    </subcellularLocation>
</comment>
<keyword evidence="5 9" id="KW-0479">Metal-binding</keyword>
<protein>
    <submittedName>
        <fullName evidence="12">Beta-amyrin 28-oxidase</fullName>
    </submittedName>
</protein>
<feature type="transmembrane region" description="Helical" evidence="11">
    <location>
        <begin position="6"/>
        <end position="25"/>
    </location>
</feature>